<dbReference type="Proteomes" id="UP000202039">
    <property type="component" value="Segment"/>
</dbReference>
<evidence type="ECO:0000313" key="3">
    <source>
        <dbReference type="Proteomes" id="UP000202039"/>
    </source>
</evidence>
<dbReference type="RefSeq" id="YP_009126627.1">
    <property type="nucleotide sequence ID" value="NC_026611.1"/>
</dbReference>
<accession>A0A077KGW3</accession>
<feature type="region of interest" description="Disordered" evidence="1">
    <location>
        <begin position="176"/>
        <end position="207"/>
    </location>
</feature>
<organism evidence="2 3">
    <name type="scientific">Edwardsiella phage GF-2</name>
    <dbReference type="NCBI Taxonomy" id="1537091"/>
    <lineage>
        <taxon>Viruses</taxon>
        <taxon>Duplodnaviria</taxon>
        <taxon>Heunggongvirae</taxon>
        <taxon>Uroviricota</taxon>
        <taxon>Caudoviricetes</taxon>
        <taxon>Gofduovirus</taxon>
        <taxon>Gofduovirus GF2</taxon>
    </lineage>
</organism>
<reference evidence="2 3" key="1">
    <citation type="journal article" date="2015" name="Arch. Virol.">
        <title>Full-genome sequence of a novel myovirus, GF-2, infecting Edwardsiella tarda: comparison with other Edwardsiella myoviral genomes.</title>
        <authorList>
            <person name="Yasuike M."/>
            <person name="Nishiki I."/>
            <person name="Iwasaki Y."/>
            <person name="Nakamura Y."/>
            <person name="Fujiwara A."/>
            <person name="Sugaya E."/>
            <person name="Kawato Y."/>
            <person name="Nagai S."/>
            <person name="Kobayashi T."/>
            <person name="Ototake M."/>
            <person name="Nakai T."/>
        </authorList>
    </citation>
    <scope>NUCLEOTIDE SEQUENCE [LARGE SCALE GENOMIC DNA]</scope>
</reference>
<protein>
    <submittedName>
        <fullName evidence="2">Uncharacterized protein</fullName>
    </submittedName>
</protein>
<dbReference type="EMBL" id="AP014629">
    <property type="protein sequence ID" value="BAP28895.1"/>
    <property type="molecule type" value="Genomic_DNA"/>
</dbReference>
<sequence length="273" mass="28848">MSILNLNTANIFNAIGGGSPLSIINSTLNPSYVIRKHGDSTVALEFSGMASIAPEGRATIVTAPVEEGKYSSINKVKQPSRIRCAVVISGLTGFTGEIPNIFDLTFTSQSETLKAIQDMLSSAYVYDIETPKETLESYDLVGHYYEVNSQRGVSLLTVYLEFQEVMQQMAVSLSGAQTNKQPTSDSQSSGETGVGAQGLKPGGAKPSTLDELGKSWGNLKSSLSTAVGNVEKTISTGFQSALDTVKEPVLNVVNSATKKAADVAKDIAEATKP</sequence>
<name>A0A077KGW3_9CAUD</name>
<evidence type="ECO:0000313" key="2">
    <source>
        <dbReference type="EMBL" id="BAP28895.1"/>
    </source>
</evidence>
<keyword evidence="3" id="KW-1185">Reference proteome</keyword>
<dbReference type="GeneID" id="23681446"/>
<evidence type="ECO:0000256" key="1">
    <source>
        <dbReference type="SAM" id="MobiDB-lite"/>
    </source>
</evidence>
<feature type="compositionally biased region" description="Polar residues" evidence="1">
    <location>
        <begin position="176"/>
        <end position="191"/>
    </location>
</feature>
<proteinExistence type="predicted"/>
<dbReference type="KEGG" id="vg:23681446"/>